<accession>A0A1M6B1B7</accession>
<keyword evidence="2" id="KW-1185">Reference proteome</keyword>
<name>A0A1M6B1B7_9PROT</name>
<protein>
    <recommendedName>
        <fullName evidence="3">LPS-assembly lipoprotein</fullName>
    </recommendedName>
</protein>
<evidence type="ECO:0000313" key="1">
    <source>
        <dbReference type="EMBL" id="SHI42534.1"/>
    </source>
</evidence>
<proteinExistence type="predicted"/>
<dbReference type="AlphaFoldDB" id="A0A1M6B1B7"/>
<evidence type="ECO:0000313" key="2">
    <source>
        <dbReference type="Proteomes" id="UP000184387"/>
    </source>
</evidence>
<dbReference type="Proteomes" id="UP000184387">
    <property type="component" value="Unassembled WGS sequence"/>
</dbReference>
<dbReference type="EMBL" id="FQZF01000002">
    <property type="protein sequence ID" value="SHI42534.1"/>
    <property type="molecule type" value="Genomic_DNA"/>
</dbReference>
<gene>
    <name evidence="1" type="ORF">SAMN02745194_00325</name>
</gene>
<sequence>MTRRGIVIGAPLLLLACGGREPPPAPPRVEGYAWLTPLRLNVADLEVVENPAGSRADPPAPILPSAEVARMGRDRIIPSGTTGRARFIVDSASLTRSGDAIAVLLRARVEILLDGDRRVAFAEAEARRGLTGAGGSAAARARAAETVMIRAMEHLNVEFELQVRRNLRDWLLETTPTAPVAPIDAPGGIQRQDLPQG</sequence>
<organism evidence="1 2">
    <name type="scientific">Muricoccus roseus</name>
    <dbReference type="NCBI Taxonomy" id="198092"/>
    <lineage>
        <taxon>Bacteria</taxon>
        <taxon>Pseudomonadati</taxon>
        <taxon>Pseudomonadota</taxon>
        <taxon>Alphaproteobacteria</taxon>
        <taxon>Acetobacterales</taxon>
        <taxon>Roseomonadaceae</taxon>
        <taxon>Muricoccus</taxon>
    </lineage>
</organism>
<evidence type="ECO:0008006" key="3">
    <source>
        <dbReference type="Google" id="ProtNLM"/>
    </source>
</evidence>
<reference evidence="1 2" key="1">
    <citation type="submission" date="2016-11" db="EMBL/GenBank/DDBJ databases">
        <authorList>
            <person name="Jaros S."/>
            <person name="Januszkiewicz K."/>
            <person name="Wedrychowicz H."/>
        </authorList>
    </citation>
    <scope>NUCLEOTIDE SEQUENCE [LARGE SCALE GENOMIC DNA]</scope>
    <source>
        <strain evidence="1 2">DSM 14916</strain>
    </source>
</reference>
<dbReference type="STRING" id="198092.SAMN02745194_00325"/>
<dbReference type="PROSITE" id="PS51257">
    <property type="entry name" value="PROKAR_LIPOPROTEIN"/>
    <property type="match status" value="1"/>
</dbReference>